<dbReference type="GO" id="GO:0016787">
    <property type="term" value="F:hydrolase activity"/>
    <property type="evidence" value="ECO:0007669"/>
    <property type="project" value="UniProtKB-KW"/>
</dbReference>
<dbReference type="Gene3D" id="1.10.10.2520">
    <property type="entry name" value="Cell wall hydrolase SleB, domain 1"/>
    <property type="match status" value="1"/>
</dbReference>
<sequence>MKKFKKLKIAALALVTTVSLFTFQPPAETEAASTTHTVYSGDTLWKISNRYGVGLNALREANNQSGNMIYVGQKLVIPQSIISESDKDLLARLVSAEAKGEPYAGKVAVATVILNRLDHPDFPNTVKEVIYQIDQGHYAFTPVQNGTIYQPADAESKKAVYEALAFRGQGNGSIYFYNPNTSTSSWIYSRTTTVTIGNHRFAK</sequence>
<proteinExistence type="predicted"/>
<dbReference type="Gene3D" id="6.20.240.60">
    <property type="match status" value="1"/>
</dbReference>
<dbReference type="InterPro" id="IPR018392">
    <property type="entry name" value="LysM"/>
</dbReference>
<dbReference type="Pfam" id="PF07486">
    <property type="entry name" value="Hydrolase_2"/>
    <property type="match status" value="1"/>
</dbReference>
<dbReference type="EMBL" id="CP137640">
    <property type="protein sequence ID" value="WVX83501.1"/>
    <property type="molecule type" value="Genomic_DNA"/>
</dbReference>
<dbReference type="InterPro" id="IPR042047">
    <property type="entry name" value="SleB_dom1"/>
</dbReference>
<evidence type="ECO:0000256" key="1">
    <source>
        <dbReference type="SAM" id="SignalP"/>
    </source>
</evidence>
<reference evidence="3 4" key="1">
    <citation type="submission" date="2023-10" db="EMBL/GenBank/DDBJ databases">
        <title>Niallia locisalis sp.nov. isolated from a salt pond sample.</title>
        <authorList>
            <person name="Li X.-J."/>
            <person name="Dong L."/>
        </authorList>
    </citation>
    <scope>NUCLEOTIDE SEQUENCE [LARGE SCALE GENOMIC DNA]</scope>
    <source>
        <strain evidence="3 4">DSM 29761</strain>
    </source>
</reference>
<gene>
    <name evidence="3" type="ORF">R4Z09_11150</name>
</gene>
<accession>A0ABZ2CI73</accession>
<keyword evidence="4" id="KW-1185">Reference proteome</keyword>
<dbReference type="Proteomes" id="UP001357223">
    <property type="component" value="Chromosome"/>
</dbReference>
<dbReference type="PROSITE" id="PS51782">
    <property type="entry name" value="LYSM"/>
    <property type="match status" value="1"/>
</dbReference>
<dbReference type="SUPFAM" id="SSF54106">
    <property type="entry name" value="LysM domain"/>
    <property type="match status" value="1"/>
</dbReference>
<dbReference type="CDD" id="cd00118">
    <property type="entry name" value="LysM"/>
    <property type="match status" value="1"/>
</dbReference>
<dbReference type="InterPro" id="IPR011105">
    <property type="entry name" value="Cell_wall_hydrolase_SleB"/>
</dbReference>
<evidence type="ECO:0000259" key="2">
    <source>
        <dbReference type="PROSITE" id="PS51782"/>
    </source>
</evidence>
<dbReference type="SMART" id="SM00257">
    <property type="entry name" value="LysM"/>
    <property type="match status" value="1"/>
</dbReference>
<feature type="signal peptide" evidence="1">
    <location>
        <begin position="1"/>
        <end position="27"/>
    </location>
</feature>
<dbReference type="RefSeq" id="WP_338452385.1">
    <property type="nucleotide sequence ID" value="NZ_CP137640.1"/>
</dbReference>
<dbReference type="InterPro" id="IPR036779">
    <property type="entry name" value="LysM_dom_sf"/>
</dbReference>
<name>A0ABZ2CI73_9BACI</name>
<feature type="domain" description="LysM" evidence="2">
    <location>
        <begin position="34"/>
        <end position="77"/>
    </location>
</feature>
<dbReference type="PANTHER" id="PTHR33734:SF22">
    <property type="entry name" value="MEMBRANE-BOUND LYTIC MUREIN TRANSGLYCOSYLASE D"/>
    <property type="match status" value="1"/>
</dbReference>
<keyword evidence="3" id="KW-0378">Hydrolase</keyword>
<evidence type="ECO:0000313" key="3">
    <source>
        <dbReference type="EMBL" id="WVX83501.1"/>
    </source>
</evidence>
<feature type="chain" id="PRO_5047511103" evidence="1">
    <location>
        <begin position="28"/>
        <end position="203"/>
    </location>
</feature>
<dbReference type="PANTHER" id="PTHR33734">
    <property type="entry name" value="LYSM DOMAIN-CONTAINING GPI-ANCHORED PROTEIN 2"/>
    <property type="match status" value="1"/>
</dbReference>
<evidence type="ECO:0000313" key="4">
    <source>
        <dbReference type="Proteomes" id="UP001357223"/>
    </source>
</evidence>
<organism evidence="3 4">
    <name type="scientific">Niallia oryzisoli</name>
    <dbReference type="NCBI Taxonomy" id="1737571"/>
    <lineage>
        <taxon>Bacteria</taxon>
        <taxon>Bacillati</taxon>
        <taxon>Bacillota</taxon>
        <taxon>Bacilli</taxon>
        <taxon>Bacillales</taxon>
        <taxon>Bacillaceae</taxon>
        <taxon>Niallia</taxon>
    </lineage>
</organism>
<keyword evidence="1" id="KW-0732">Signal</keyword>
<protein>
    <submittedName>
        <fullName evidence="3">Cell wall hydrolase</fullName>
    </submittedName>
</protein>
<dbReference type="Pfam" id="PF01476">
    <property type="entry name" value="LysM"/>
    <property type="match status" value="1"/>
</dbReference>
<dbReference type="Gene3D" id="3.10.350.10">
    <property type="entry name" value="LysM domain"/>
    <property type="match status" value="1"/>
</dbReference>